<dbReference type="GO" id="GO:0020037">
    <property type="term" value="F:heme binding"/>
    <property type="evidence" value="ECO:0007669"/>
    <property type="project" value="InterPro"/>
</dbReference>
<reference evidence="7 8" key="1">
    <citation type="submission" date="2015-10" db="EMBL/GenBank/DDBJ databases">
        <title>Full genome of DAOMC 229536 Phialocephala scopiformis, a fungal endophyte of spruce producing the potent anti-insectan compound rugulosin.</title>
        <authorList>
            <consortium name="DOE Joint Genome Institute"/>
            <person name="Walker A.K."/>
            <person name="Frasz S.L."/>
            <person name="Seifert K.A."/>
            <person name="Miller J.D."/>
            <person name="Mondo S.J."/>
            <person name="Labutti K."/>
            <person name="Lipzen A."/>
            <person name="Dockter R."/>
            <person name="Kennedy M."/>
            <person name="Grigoriev I.V."/>
            <person name="Spatafora J.W."/>
        </authorList>
    </citation>
    <scope>NUCLEOTIDE SEQUENCE [LARGE SCALE GENOMIC DNA]</scope>
    <source>
        <strain evidence="7 8">CBS 120377</strain>
    </source>
</reference>
<evidence type="ECO:0000256" key="2">
    <source>
        <dbReference type="ARBA" id="ARBA00022723"/>
    </source>
</evidence>
<comment type="similarity">
    <text evidence="1">Belongs to the cytochrome P450 family.</text>
</comment>
<dbReference type="InterPro" id="IPR001128">
    <property type="entry name" value="Cyt_P450"/>
</dbReference>
<keyword evidence="2 5" id="KW-0479">Metal-binding</keyword>
<evidence type="ECO:0000256" key="6">
    <source>
        <dbReference type="SAM" id="Phobius"/>
    </source>
</evidence>
<dbReference type="SUPFAM" id="SSF48264">
    <property type="entry name" value="Cytochrome P450"/>
    <property type="match status" value="1"/>
</dbReference>
<keyword evidence="6" id="KW-1133">Transmembrane helix</keyword>
<keyword evidence="4 5" id="KW-0408">Iron</keyword>
<dbReference type="Gene3D" id="1.10.630.10">
    <property type="entry name" value="Cytochrome P450"/>
    <property type="match status" value="1"/>
</dbReference>
<dbReference type="InterPro" id="IPR002401">
    <property type="entry name" value="Cyt_P450_E_grp-I"/>
</dbReference>
<keyword evidence="5" id="KW-0349">Heme</keyword>
<dbReference type="GO" id="GO:0016705">
    <property type="term" value="F:oxidoreductase activity, acting on paired donors, with incorporation or reduction of molecular oxygen"/>
    <property type="evidence" value="ECO:0007669"/>
    <property type="project" value="InterPro"/>
</dbReference>
<name>A0A194X9E4_MOLSC</name>
<sequence>MDPTTLLFQATILSGVCCIGVVVYLRYFYVDFGRIEGIPEIPGGSSVAGHLYMLGQDHATTAESWAISNTWPVYQIRFGYRRAIILNSFDAAREWIVTKQTSTIDRPWLYTFHGVVSKTSATIGTNPWDERTKKQRRVVGSYTTAPAIRKLEPMLDVETSQMISGLYEDGKHGIRAISPHIYQKRLALNIILMFCYSRRFAAIDDPLLLGILSDANTISSFRSTNSNAQDYIPYLRHFGGGKRTVEATEVRGRRDRWLAGLLEKARDSVRLGKAKKCVAQGLLVDKEEGLTKQDIRTILGGLMSGGFETVFATAIIGIAFLASPAGEAAQKSAHADITSNYSTPQEAFERAALEEKSPYIAAFVREVLRFYPPLHLLPPRQTYQEFEYHGSKIPKGVLVYMNAQAINHDKDKYGPDADQFRPERWLDKESGYEVPPPYHFSYGAGARMCTAVNFSNRILYAIFLRLIVSFEIIGSKEDPPETHYIDYNRNTTAASAIPKDFKARFVPRDVGILEECLRKSQETEVDLAG</sequence>
<dbReference type="RefSeq" id="XP_018070757.1">
    <property type="nucleotide sequence ID" value="XM_018223440.1"/>
</dbReference>
<proteinExistence type="inferred from homology"/>
<dbReference type="InterPro" id="IPR036396">
    <property type="entry name" value="Cyt_P450_sf"/>
</dbReference>
<dbReference type="PANTHER" id="PTHR46300">
    <property type="entry name" value="P450, PUTATIVE (EUROFUNG)-RELATED-RELATED"/>
    <property type="match status" value="1"/>
</dbReference>
<feature type="transmembrane region" description="Helical" evidence="6">
    <location>
        <begin position="6"/>
        <end position="25"/>
    </location>
</feature>
<dbReference type="GO" id="GO:0005506">
    <property type="term" value="F:iron ion binding"/>
    <property type="evidence" value="ECO:0007669"/>
    <property type="project" value="InterPro"/>
</dbReference>
<organism evidence="7 8">
    <name type="scientific">Mollisia scopiformis</name>
    <name type="common">Conifer needle endophyte fungus</name>
    <name type="synonym">Phialocephala scopiformis</name>
    <dbReference type="NCBI Taxonomy" id="149040"/>
    <lineage>
        <taxon>Eukaryota</taxon>
        <taxon>Fungi</taxon>
        <taxon>Dikarya</taxon>
        <taxon>Ascomycota</taxon>
        <taxon>Pezizomycotina</taxon>
        <taxon>Leotiomycetes</taxon>
        <taxon>Helotiales</taxon>
        <taxon>Mollisiaceae</taxon>
        <taxon>Mollisia</taxon>
    </lineage>
</organism>
<dbReference type="Proteomes" id="UP000070700">
    <property type="component" value="Unassembled WGS sequence"/>
</dbReference>
<dbReference type="EMBL" id="KQ947416">
    <property type="protein sequence ID" value="KUJ16402.1"/>
    <property type="molecule type" value="Genomic_DNA"/>
</dbReference>
<evidence type="ECO:0000256" key="5">
    <source>
        <dbReference type="PIRSR" id="PIRSR602401-1"/>
    </source>
</evidence>
<dbReference type="STRING" id="149040.A0A194X9E4"/>
<gene>
    <name evidence="7" type="ORF">LY89DRAFT_83234</name>
</gene>
<evidence type="ECO:0000256" key="4">
    <source>
        <dbReference type="ARBA" id="ARBA00023004"/>
    </source>
</evidence>
<dbReference type="InParanoid" id="A0A194X9E4"/>
<keyword evidence="3" id="KW-0560">Oxidoreductase</keyword>
<protein>
    <submittedName>
        <fullName evidence="7">Cytochrome P450</fullName>
    </submittedName>
</protein>
<accession>A0A194X9E4</accession>
<dbReference type="AlphaFoldDB" id="A0A194X9E4"/>
<dbReference type="PRINTS" id="PR00463">
    <property type="entry name" value="EP450I"/>
</dbReference>
<evidence type="ECO:0000256" key="1">
    <source>
        <dbReference type="ARBA" id="ARBA00010617"/>
    </source>
</evidence>
<evidence type="ECO:0000256" key="3">
    <source>
        <dbReference type="ARBA" id="ARBA00023002"/>
    </source>
</evidence>
<feature type="binding site" description="axial binding residue" evidence="5">
    <location>
        <position position="449"/>
    </location>
    <ligand>
        <name>heme</name>
        <dbReference type="ChEBI" id="CHEBI:30413"/>
    </ligand>
    <ligandPart>
        <name>Fe</name>
        <dbReference type="ChEBI" id="CHEBI:18248"/>
    </ligandPart>
</feature>
<dbReference type="InterPro" id="IPR050364">
    <property type="entry name" value="Cytochrome_P450_fung"/>
</dbReference>
<dbReference type="GeneID" id="28833166"/>
<evidence type="ECO:0000313" key="8">
    <source>
        <dbReference type="Proteomes" id="UP000070700"/>
    </source>
</evidence>
<dbReference type="KEGG" id="psco:LY89DRAFT_83234"/>
<keyword evidence="8" id="KW-1185">Reference proteome</keyword>
<dbReference type="PANTHER" id="PTHR46300:SF9">
    <property type="entry name" value="P450, PUTATIVE-RELATED"/>
    <property type="match status" value="1"/>
</dbReference>
<dbReference type="OrthoDB" id="1055148at2759"/>
<dbReference type="Pfam" id="PF00067">
    <property type="entry name" value="p450"/>
    <property type="match status" value="1"/>
</dbReference>
<keyword evidence="6" id="KW-0812">Transmembrane</keyword>
<keyword evidence="6" id="KW-0472">Membrane</keyword>
<evidence type="ECO:0000313" key="7">
    <source>
        <dbReference type="EMBL" id="KUJ16402.1"/>
    </source>
</evidence>
<dbReference type="GO" id="GO:0004497">
    <property type="term" value="F:monooxygenase activity"/>
    <property type="evidence" value="ECO:0007669"/>
    <property type="project" value="InterPro"/>
</dbReference>
<comment type="cofactor">
    <cofactor evidence="5">
        <name>heme</name>
        <dbReference type="ChEBI" id="CHEBI:30413"/>
    </cofactor>
</comment>